<accession>A0A1I8PEV7</accession>
<protein>
    <recommendedName>
        <fullName evidence="8">UDP-glycosyltransferases domain-containing protein</fullName>
    </recommendedName>
</protein>
<feature type="compositionally biased region" description="Polar residues" evidence="4">
    <location>
        <begin position="622"/>
        <end position="637"/>
    </location>
</feature>
<proteinExistence type="inferred from homology"/>
<sequence length="637" mass="72624">MQNLKDLLLRGCGYLLLISITTSSMQCHGTHILAVLPSVWKSHYLFGYQMMQQIMERRNYSVTLISPYEGGGGGKVQAHVQDARFREIKVEGLLENWLEMGLTFDIDEMHGKSVMEHFTRLMYATTSNTDTLLQNPKVRELLQSQQKYDLLVVDLFLSDALLGLSFFYQIPTVVISPSGSNTWLNQRFGNPQNAALDPSNFLPYSKDMTLWQRNINTLMAMFEKLTYSFFHMISQQAVYTKHFEPLCQVAPWCNELPDHRDLTENLSLALINSHPVLQYPRSYLPNMLTVAGVHLATDGQELKLPAHLKEFIEEAQQGVVYISFGANIYDFPQEKIELFLDFIETLPEMRFIVKYDEEENLDMTSKVSDKVMVQNWWPQQAILAHDNVKLFITSGGFMSITESIYFLKPILAIPITPEQYVLVENLKIQGSAYILNYNDLTYDHILCGVNDTLNNPKYKESLKVLKSQLVNDLTGLTPIEKVLSSIDMTLETKGLNYLKTHSQHLNFWSSILMDVMLILLLGLLTILAIPFILTSCILRKSYQNHANLTTLKNQVRTRREIDDFLTKSLNNGDNETLRTVRRSSSNSDFQQKRKRLSSGCSHSNSCCYCSSVSSSAPGTPVTRESPSFSKSLETNDI</sequence>
<evidence type="ECO:0000313" key="6">
    <source>
        <dbReference type="EnsemblMetazoa" id="SCAU007407-PA"/>
    </source>
</evidence>
<reference evidence="6" key="1">
    <citation type="submission" date="2020-05" db="UniProtKB">
        <authorList>
            <consortium name="EnsemblMetazoa"/>
        </authorList>
    </citation>
    <scope>IDENTIFICATION</scope>
    <source>
        <strain evidence="6">USDA</strain>
    </source>
</reference>
<dbReference type="FunFam" id="3.40.50.2000:FF:000050">
    <property type="entry name" value="UDP-glucuronosyltransferase"/>
    <property type="match status" value="1"/>
</dbReference>
<dbReference type="AlphaFoldDB" id="A0A1I8PEV7"/>
<keyword evidence="2" id="KW-0328">Glycosyltransferase</keyword>
<dbReference type="Gene3D" id="3.40.50.2000">
    <property type="entry name" value="Glycogen Phosphorylase B"/>
    <property type="match status" value="1"/>
</dbReference>
<evidence type="ECO:0000256" key="2">
    <source>
        <dbReference type="ARBA" id="ARBA00022676"/>
    </source>
</evidence>
<dbReference type="Pfam" id="PF00201">
    <property type="entry name" value="UDPGT"/>
    <property type="match status" value="1"/>
</dbReference>
<dbReference type="PANTHER" id="PTHR48043:SF159">
    <property type="entry name" value="EG:EG0003.4 PROTEIN-RELATED"/>
    <property type="match status" value="1"/>
</dbReference>
<dbReference type="SUPFAM" id="SSF53756">
    <property type="entry name" value="UDP-Glycosyltransferase/glycogen phosphorylase"/>
    <property type="match status" value="1"/>
</dbReference>
<dbReference type="Proteomes" id="UP000095300">
    <property type="component" value="Unassembled WGS sequence"/>
</dbReference>
<dbReference type="OrthoDB" id="5835829at2759"/>
<dbReference type="InterPro" id="IPR002213">
    <property type="entry name" value="UDP_glucos_trans"/>
</dbReference>
<dbReference type="EnsemblMetazoa" id="SCAU007407-RA">
    <property type="protein sequence ID" value="SCAU007407-PA"/>
    <property type="gene ID" value="SCAU007407"/>
</dbReference>
<dbReference type="GO" id="GO:0008194">
    <property type="term" value="F:UDP-glycosyltransferase activity"/>
    <property type="evidence" value="ECO:0007669"/>
    <property type="project" value="InterPro"/>
</dbReference>
<name>A0A1I8PEV7_STOCA</name>
<dbReference type="PANTHER" id="PTHR48043">
    <property type="entry name" value="EG:EG0003.4 PROTEIN-RELATED"/>
    <property type="match status" value="1"/>
</dbReference>
<keyword evidence="5" id="KW-1133">Transmembrane helix</keyword>
<feature type="transmembrane region" description="Helical" evidence="5">
    <location>
        <begin position="507"/>
        <end position="533"/>
    </location>
</feature>
<dbReference type="KEGG" id="scac:106087798"/>
<dbReference type="STRING" id="35570.A0A1I8PEV7"/>
<feature type="region of interest" description="Disordered" evidence="4">
    <location>
        <begin position="611"/>
        <end position="637"/>
    </location>
</feature>
<dbReference type="InterPro" id="IPR050271">
    <property type="entry name" value="UDP-glycosyltransferase"/>
</dbReference>
<evidence type="ECO:0000256" key="5">
    <source>
        <dbReference type="SAM" id="Phobius"/>
    </source>
</evidence>
<evidence type="ECO:0008006" key="8">
    <source>
        <dbReference type="Google" id="ProtNLM"/>
    </source>
</evidence>
<dbReference type="VEuPathDB" id="VectorBase:SCAU007407"/>
<keyword evidence="7" id="KW-1185">Reference proteome</keyword>
<keyword evidence="3" id="KW-0808">Transferase</keyword>
<evidence type="ECO:0000256" key="1">
    <source>
        <dbReference type="ARBA" id="ARBA00009995"/>
    </source>
</evidence>
<comment type="similarity">
    <text evidence="1">Belongs to the UDP-glycosyltransferase family.</text>
</comment>
<keyword evidence="5" id="KW-0472">Membrane</keyword>
<gene>
    <name evidence="6" type="primary">106087798</name>
</gene>
<evidence type="ECO:0000256" key="3">
    <source>
        <dbReference type="ARBA" id="ARBA00022679"/>
    </source>
</evidence>
<evidence type="ECO:0000313" key="7">
    <source>
        <dbReference type="Proteomes" id="UP000095300"/>
    </source>
</evidence>
<keyword evidence="5" id="KW-0812">Transmembrane</keyword>
<dbReference type="CDD" id="cd03784">
    <property type="entry name" value="GT1_Gtf-like"/>
    <property type="match status" value="1"/>
</dbReference>
<evidence type="ECO:0000256" key="4">
    <source>
        <dbReference type="SAM" id="MobiDB-lite"/>
    </source>
</evidence>
<organism evidence="6 7">
    <name type="scientific">Stomoxys calcitrans</name>
    <name type="common">Stable fly</name>
    <name type="synonym">Conops calcitrans</name>
    <dbReference type="NCBI Taxonomy" id="35570"/>
    <lineage>
        <taxon>Eukaryota</taxon>
        <taxon>Metazoa</taxon>
        <taxon>Ecdysozoa</taxon>
        <taxon>Arthropoda</taxon>
        <taxon>Hexapoda</taxon>
        <taxon>Insecta</taxon>
        <taxon>Pterygota</taxon>
        <taxon>Neoptera</taxon>
        <taxon>Endopterygota</taxon>
        <taxon>Diptera</taxon>
        <taxon>Brachycera</taxon>
        <taxon>Muscomorpha</taxon>
        <taxon>Muscoidea</taxon>
        <taxon>Muscidae</taxon>
        <taxon>Stomoxys</taxon>
    </lineage>
</organism>